<reference evidence="2" key="2">
    <citation type="submission" date="2015-01" db="EMBL/GenBank/DDBJ databases">
        <title>Evolutionary Origins and Diversification of the Mycorrhizal Mutualists.</title>
        <authorList>
            <consortium name="DOE Joint Genome Institute"/>
            <consortium name="Mycorrhizal Genomics Consortium"/>
            <person name="Kohler A."/>
            <person name="Kuo A."/>
            <person name="Nagy L.G."/>
            <person name="Floudas D."/>
            <person name="Copeland A."/>
            <person name="Barry K.W."/>
            <person name="Cichocki N."/>
            <person name="Veneault-Fourrey C."/>
            <person name="LaButti K."/>
            <person name="Lindquist E.A."/>
            <person name="Lipzen A."/>
            <person name="Lundell T."/>
            <person name="Morin E."/>
            <person name="Murat C."/>
            <person name="Riley R."/>
            <person name="Ohm R."/>
            <person name="Sun H."/>
            <person name="Tunlid A."/>
            <person name="Henrissat B."/>
            <person name="Grigoriev I.V."/>
            <person name="Hibbett D.S."/>
            <person name="Martin F."/>
        </authorList>
    </citation>
    <scope>NUCLEOTIDE SEQUENCE [LARGE SCALE GENOMIC DNA]</scope>
    <source>
        <strain evidence="2">Marx 270</strain>
    </source>
</reference>
<dbReference type="STRING" id="870435.A0A0C3KYN7"/>
<gene>
    <name evidence="1" type="ORF">M404DRAFT_5864</name>
</gene>
<dbReference type="AlphaFoldDB" id="A0A0C3KYN7"/>
<name>A0A0C3KYN7_PISTI</name>
<accession>A0A0C3KYN7</accession>
<proteinExistence type="predicted"/>
<dbReference type="InParanoid" id="A0A0C3KYN7"/>
<keyword evidence="2" id="KW-1185">Reference proteome</keyword>
<dbReference type="OrthoDB" id="2423954at2759"/>
<reference evidence="1 2" key="1">
    <citation type="submission" date="2014-04" db="EMBL/GenBank/DDBJ databases">
        <authorList>
            <consortium name="DOE Joint Genome Institute"/>
            <person name="Kuo A."/>
            <person name="Kohler A."/>
            <person name="Costa M.D."/>
            <person name="Nagy L.G."/>
            <person name="Floudas D."/>
            <person name="Copeland A."/>
            <person name="Barry K.W."/>
            <person name="Cichocki N."/>
            <person name="Veneault-Fourrey C."/>
            <person name="LaButti K."/>
            <person name="Lindquist E.A."/>
            <person name="Lipzen A."/>
            <person name="Lundell T."/>
            <person name="Morin E."/>
            <person name="Murat C."/>
            <person name="Sun H."/>
            <person name="Tunlid A."/>
            <person name="Henrissat B."/>
            <person name="Grigoriev I.V."/>
            <person name="Hibbett D.S."/>
            <person name="Martin F."/>
            <person name="Nordberg H.P."/>
            <person name="Cantor M.N."/>
            <person name="Hua S.X."/>
        </authorList>
    </citation>
    <scope>NUCLEOTIDE SEQUENCE [LARGE SCALE GENOMIC DNA]</scope>
    <source>
        <strain evidence="1 2">Marx 270</strain>
    </source>
</reference>
<evidence type="ECO:0000313" key="1">
    <source>
        <dbReference type="EMBL" id="KIO14642.1"/>
    </source>
</evidence>
<dbReference type="HOGENOM" id="CLU_103447_0_0_1"/>
<dbReference type="Proteomes" id="UP000054217">
    <property type="component" value="Unassembled WGS sequence"/>
</dbReference>
<evidence type="ECO:0000313" key="2">
    <source>
        <dbReference type="Proteomes" id="UP000054217"/>
    </source>
</evidence>
<sequence>MTNITASCGFPFNWVENQAVRDFLDDLLPYASHLSSYQLTNHVIPQQASYYQQAAKDASKGCQGTLQTDNWAGINFHHLVAFMITIVRCKAHIVKVVDVTADYLNMLVKDVIKNVREDWGLLIAMPIRSTS</sequence>
<organism evidence="1 2">
    <name type="scientific">Pisolithus tinctorius Marx 270</name>
    <dbReference type="NCBI Taxonomy" id="870435"/>
    <lineage>
        <taxon>Eukaryota</taxon>
        <taxon>Fungi</taxon>
        <taxon>Dikarya</taxon>
        <taxon>Basidiomycota</taxon>
        <taxon>Agaricomycotina</taxon>
        <taxon>Agaricomycetes</taxon>
        <taxon>Agaricomycetidae</taxon>
        <taxon>Boletales</taxon>
        <taxon>Sclerodermatineae</taxon>
        <taxon>Pisolithaceae</taxon>
        <taxon>Pisolithus</taxon>
    </lineage>
</organism>
<protein>
    <submittedName>
        <fullName evidence="1">Uncharacterized protein</fullName>
    </submittedName>
</protein>
<dbReference type="EMBL" id="KN831944">
    <property type="protein sequence ID" value="KIO14642.1"/>
    <property type="molecule type" value="Genomic_DNA"/>
</dbReference>